<dbReference type="Proteomes" id="UP000579281">
    <property type="component" value="Unassembled WGS sequence"/>
</dbReference>
<evidence type="ECO:0000313" key="2">
    <source>
        <dbReference type="Proteomes" id="UP000579281"/>
    </source>
</evidence>
<organism evidence="1 2">
    <name type="scientific">Anaerosolibacter carboniphilus</name>
    <dbReference type="NCBI Taxonomy" id="1417629"/>
    <lineage>
        <taxon>Bacteria</taxon>
        <taxon>Bacillati</taxon>
        <taxon>Bacillota</taxon>
        <taxon>Clostridia</taxon>
        <taxon>Peptostreptococcales</taxon>
        <taxon>Thermotaleaceae</taxon>
        <taxon>Anaerosolibacter</taxon>
    </lineage>
</organism>
<reference evidence="1 2" key="1">
    <citation type="submission" date="2020-08" db="EMBL/GenBank/DDBJ databases">
        <title>Genomic Encyclopedia of Type Strains, Phase IV (KMG-IV): sequencing the most valuable type-strain genomes for metagenomic binning, comparative biology and taxonomic classification.</title>
        <authorList>
            <person name="Goeker M."/>
        </authorList>
    </citation>
    <scope>NUCLEOTIDE SEQUENCE [LARGE SCALE GENOMIC DNA]</scope>
    <source>
        <strain evidence="1 2">DSM 103526</strain>
    </source>
</reference>
<sequence>MVEDRYKAFIEEHLRVSNRNLRKVGLDGAKPLSIGQCWMFSSTLVGVGRFDNEGGTAEISLSSLLREEGFYIFVTIFRKFEKEEVRNDQIIRSEENF</sequence>
<evidence type="ECO:0000313" key="1">
    <source>
        <dbReference type="EMBL" id="MBB6215896.1"/>
    </source>
</evidence>
<dbReference type="AlphaFoldDB" id="A0A841KQX1"/>
<gene>
    <name evidence="1" type="ORF">HNQ80_001987</name>
</gene>
<keyword evidence="2" id="KW-1185">Reference proteome</keyword>
<protein>
    <submittedName>
        <fullName evidence="1">Uncharacterized protein</fullName>
    </submittedName>
</protein>
<proteinExistence type="predicted"/>
<comment type="caution">
    <text evidence="1">The sequence shown here is derived from an EMBL/GenBank/DDBJ whole genome shotgun (WGS) entry which is preliminary data.</text>
</comment>
<dbReference type="EMBL" id="JACHEN010000011">
    <property type="protein sequence ID" value="MBB6215896.1"/>
    <property type="molecule type" value="Genomic_DNA"/>
</dbReference>
<name>A0A841KQX1_9FIRM</name>
<accession>A0A841KQX1</accession>